<dbReference type="SMART" id="SM00943">
    <property type="entry name" value="Prim-Pol"/>
    <property type="match status" value="1"/>
</dbReference>
<dbReference type="Pfam" id="PF13481">
    <property type="entry name" value="AAA_25"/>
    <property type="match status" value="1"/>
</dbReference>
<gene>
    <name evidence="3" type="ORF">JJQ90_15105</name>
</gene>
<dbReference type="Proteomes" id="UP000689967">
    <property type="component" value="Unassembled WGS sequence"/>
</dbReference>
<protein>
    <submittedName>
        <fullName evidence="3">AAA family ATPase</fullName>
    </submittedName>
</protein>
<accession>A0ABS6H9I8</accession>
<dbReference type="InterPro" id="IPR015330">
    <property type="entry name" value="DNA_primase/pol_bifunc_N"/>
</dbReference>
<evidence type="ECO:0000313" key="3">
    <source>
        <dbReference type="EMBL" id="MBU8545046.1"/>
    </source>
</evidence>
<feature type="domain" description="AAA+ ATPase" evidence="1">
    <location>
        <begin position="324"/>
        <end position="495"/>
    </location>
</feature>
<dbReference type="SMART" id="SM00382">
    <property type="entry name" value="AAA"/>
    <property type="match status" value="1"/>
</dbReference>
<keyword evidence="4" id="KW-1185">Reference proteome</keyword>
<evidence type="ECO:0000259" key="2">
    <source>
        <dbReference type="SMART" id="SM00943"/>
    </source>
</evidence>
<dbReference type="EMBL" id="JAERQM010000004">
    <property type="protein sequence ID" value="MBU8545046.1"/>
    <property type="molecule type" value="Genomic_DNA"/>
</dbReference>
<dbReference type="CDD" id="cd04859">
    <property type="entry name" value="Prim_Pol"/>
    <property type="match status" value="1"/>
</dbReference>
<name>A0ABS6H9I8_9PROT</name>
<dbReference type="InterPro" id="IPR003593">
    <property type="entry name" value="AAA+_ATPase"/>
</dbReference>
<organism evidence="3 4">
    <name type="scientific">Falsiroseomonas oleicola</name>
    <dbReference type="NCBI Taxonomy" id="2801474"/>
    <lineage>
        <taxon>Bacteria</taxon>
        <taxon>Pseudomonadati</taxon>
        <taxon>Pseudomonadota</taxon>
        <taxon>Alphaproteobacteria</taxon>
        <taxon>Acetobacterales</taxon>
        <taxon>Roseomonadaceae</taxon>
        <taxon>Falsiroseomonas</taxon>
    </lineage>
</organism>
<reference evidence="3 4" key="1">
    <citation type="submission" date="2021-01" db="EMBL/GenBank/DDBJ databases">
        <title>Roseomonas sp. nov, a bacterium isolated from an oil production mixture in Yumen Oilfield.</title>
        <authorList>
            <person name="Wu D."/>
        </authorList>
    </citation>
    <scope>NUCLEOTIDE SEQUENCE [LARGE SCALE GENOMIC DNA]</scope>
    <source>
        <strain evidence="3 4">ROY-5-3</strain>
    </source>
</reference>
<evidence type="ECO:0000313" key="4">
    <source>
        <dbReference type="Proteomes" id="UP000689967"/>
    </source>
</evidence>
<feature type="domain" description="DNA primase/polymerase bifunctional N-terminal" evidence="2">
    <location>
        <begin position="7"/>
        <end position="163"/>
    </location>
</feature>
<sequence length="674" mass="72424">MSKVEAAVAWARRGYRVFPVHPDEVGREGNARRAKKPMWEGWTSWASSDEATIRSWWGANEFNIGVLTTDLVVVDIDMKRDRDGMASWFALYGGFDTLTVRTPSGGLHLYYMGANVALNQGALGAGLDIRSHHGYVLAPGSTIDGVPYRVEIDQPLAHAPREVVSCCKPPGERAANAQEMLVDEDDARAVALAVQAIAATPPAIEGERSEAAYKLACKVRDFGISEVMCRSLMAAWGAASNVVGDDLHRRIGNAYAYAQNASGAKHPDVLFSGITVPPAPDLVPPEAVAAERGAFVARGVRLLSPADCADVPPAGYVVKHMIAPRQHCCIFGLPGAGKSVLAPHLAYAVAQGRPVFGQRTKAGPVLYVCGEDETGMQRRITALRERHGDAPNFRLVVGLPSLLDPASGGLAALQHIVEEHRPVLIVVDTLAAVFPGLQENEPAAMGGAVAALRSLTRHGAAVVTVHHSSKTGDTPRGHSVLNGDLDFSVRVVKDDSADGLVVGHMQKNRLAPCDSSTIAFRIEGAPLGRDEDGDLISAPVCTPRTEEEARADRKANLTKQEAAAEAIIVEMGGQEREVPMDELMLRACEFSAINKTKDDANRKLRVKEVIKRLHDKKRIWIGKAGGVETVRYMGHGYERMGDKPKPWEPPANLFLPGVVLPPPAHVPSMAEMLS</sequence>
<dbReference type="RefSeq" id="WP_216876789.1">
    <property type="nucleotide sequence ID" value="NZ_JAERQM010000004.1"/>
</dbReference>
<evidence type="ECO:0000259" key="1">
    <source>
        <dbReference type="SMART" id="SM00382"/>
    </source>
</evidence>
<comment type="caution">
    <text evidence="3">The sequence shown here is derived from an EMBL/GenBank/DDBJ whole genome shotgun (WGS) entry which is preliminary data.</text>
</comment>
<proteinExistence type="predicted"/>
<dbReference type="Pfam" id="PF09250">
    <property type="entry name" value="Prim-Pol"/>
    <property type="match status" value="1"/>
</dbReference>